<organism evidence="9 10">
    <name type="scientific">Gracilibacillus salitolerans</name>
    <dbReference type="NCBI Taxonomy" id="2663022"/>
    <lineage>
        <taxon>Bacteria</taxon>
        <taxon>Bacillati</taxon>
        <taxon>Bacillota</taxon>
        <taxon>Bacilli</taxon>
        <taxon>Bacillales</taxon>
        <taxon>Bacillaceae</taxon>
        <taxon>Gracilibacillus</taxon>
    </lineage>
</organism>
<comment type="subcellular location">
    <subcellularLocation>
        <location evidence="1">Membrane</location>
        <topology evidence="1">Multi-pass membrane protein</topology>
    </subcellularLocation>
</comment>
<keyword evidence="5 8" id="KW-0812">Transmembrane</keyword>
<dbReference type="InterPro" id="IPR004761">
    <property type="entry name" value="Spore_GerAB"/>
</dbReference>
<evidence type="ECO:0000256" key="3">
    <source>
        <dbReference type="ARBA" id="ARBA00022448"/>
    </source>
</evidence>
<accession>A0A5Q2TQ34</accession>
<comment type="similarity">
    <text evidence="2">Belongs to the amino acid-polyamine-organocation (APC) superfamily. Spore germination protein (SGP) (TC 2.A.3.9) family.</text>
</comment>
<name>A0A5Q2TQ34_9BACI</name>
<evidence type="ECO:0000256" key="2">
    <source>
        <dbReference type="ARBA" id="ARBA00007998"/>
    </source>
</evidence>
<feature type="transmembrane region" description="Helical" evidence="8">
    <location>
        <begin position="220"/>
        <end position="243"/>
    </location>
</feature>
<protein>
    <submittedName>
        <fullName evidence="9">GerAB/ArcD/ProY family transporter</fullName>
    </submittedName>
</protein>
<dbReference type="Proteomes" id="UP000339690">
    <property type="component" value="Chromosome"/>
</dbReference>
<gene>
    <name evidence="9" type="ORF">GI584_17955</name>
</gene>
<reference evidence="9 10" key="1">
    <citation type="submission" date="2019-11" db="EMBL/GenBank/DDBJ databases">
        <title>Gracilibacillus salitolerans sp. nov., a moderate halophile isolated from a saline soil in northwest China.</title>
        <authorList>
            <person name="Gan L."/>
        </authorList>
    </citation>
    <scope>NUCLEOTIDE SEQUENCE [LARGE SCALE GENOMIC DNA]</scope>
    <source>
        <strain evidence="9 10">SCU50</strain>
    </source>
</reference>
<dbReference type="PANTHER" id="PTHR34975">
    <property type="entry name" value="SPORE GERMINATION PROTEIN A2"/>
    <property type="match status" value="1"/>
</dbReference>
<keyword evidence="3" id="KW-0813">Transport</keyword>
<evidence type="ECO:0000256" key="6">
    <source>
        <dbReference type="ARBA" id="ARBA00022989"/>
    </source>
</evidence>
<feature type="transmembrane region" description="Helical" evidence="8">
    <location>
        <begin position="12"/>
        <end position="33"/>
    </location>
</feature>
<dbReference type="EMBL" id="CP045915">
    <property type="protein sequence ID" value="QGH35820.1"/>
    <property type="molecule type" value="Genomic_DNA"/>
</dbReference>
<sequence>MKKTEPITTGQMACLFFAFLLGSAIINIPQPLIEAAKNGAWISVILANGCGMGLITCIFYLYHNNPALNFIGHIQQKFGRSLMLLFSIPIVLQLFLMLSYIIMDIGNFFTTSMMKQTPSYMFHFFILLVSALSVRTGFEVMARMFVLLLSYLLFFSIIVIILTIPFFHVEYLLPVLPDGIKPVLHGAYRNLGFPYVEIILFSLLLPFVHKSERKSLQIKMFSVVIIHGLLLILAVACIIMAFGPLAGTLKYSLFQLARLINIREIVTRVESFIGIALVVGSYMKATITLFILKELLGSVFRLENKDIIIFPITLVSLLLSLTLFTNELEFTEAVQVVYPLYTTVIAVIPLLFITVVTLIKDGNNR</sequence>
<feature type="transmembrane region" description="Helical" evidence="8">
    <location>
        <begin position="187"/>
        <end position="208"/>
    </location>
</feature>
<dbReference type="GO" id="GO:0009847">
    <property type="term" value="P:spore germination"/>
    <property type="evidence" value="ECO:0007669"/>
    <property type="project" value="InterPro"/>
</dbReference>
<dbReference type="NCBIfam" id="TIGR00912">
    <property type="entry name" value="2A0309"/>
    <property type="match status" value="1"/>
</dbReference>
<dbReference type="PANTHER" id="PTHR34975:SF2">
    <property type="entry name" value="SPORE GERMINATION PROTEIN A2"/>
    <property type="match status" value="1"/>
</dbReference>
<evidence type="ECO:0000256" key="4">
    <source>
        <dbReference type="ARBA" id="ARBA00022544"/>
    </source>
</evidence>
<dbReference type="Pfam" id="PF03845">
    <property type="entry name" value="Spore_permease"/>
    <property type="match status" value="1"/>
</dbReference>
<feature type="transmembrane region" description="Helical" evidence="8">
    <location>
        <begin position="145"/>
        <end position="167"/>
    </location>
</feature>
<feature type="transmembrane region" description="Helical" evidence="8">
    <location>
        <begin position="39"/>
        <end position="62"/>
    </location>
</feature>
<evidence type="ECO:0000256" key="8">
    <source>
        <dbReference type="SAM" id="Phobius"/>
    </source>
</evidence>
<evidence type="ECO:0000256" key="5">
    <source>
        <dbReference type="ARBA" id="ARBA00022692"/>
    </source>
</evidence>
<dbReference type="GO" id="GO:0016020">
    <property type="term" value="C:membrane"/>
    <property type="evidence" value="ECO:0007669"/>
    <property type="project" value="UniProtKB-SubCell"/>
</dbReference>
<keyword evidence="10" id="KW-1185">Reference proteome</keyword>
<keyword evidence="6 8" id="KW-1133">Transmembrane helix</keyword>
<feature type="transmembrane region" description="Helical" evidence="8">
    <location>
        <begin position="82"/>
        <end position="102"/>
    </location>
</feature>
<dbReference type="AlphaFoldDB" id="A0A5Q2TQ34"/>
<dbReference type="RefSeq" id="WP_153792075.1">
    <property type="nucleotide sequence ID" value="NZ_CP045915.1"/>
</dbReference>
<feature type="transmembrane region" description="Helical" evidence="8">
    <location>
        <begin position="336"/>
        <end position="359"/>
    </location>
</feature>
<evidence type="ECO:0000256" key="7">
    <source>
        <dbReference type="ARBA" id="ARBA00023136"/>
    </source>
</evidence>
<proteinExistence type="inferred from homology"/>
<dbReference type="KEGG" id="grc:GI584_17955"/>
<feature type="transmembrane region" description="Helical" evidence="8">
    <location>
        <begin position="307"/>
        <end position="324"/>
    </location>
</feature>
<keyword evidence="4" id="KW-0309">Germination</keyword>
<keyword evidence="7 8" id="KW-0472">Membrane</keyword>
<evidence type="ECO:0000256" key="1">
    <source>
        <dbReference type="ARBA" id="ARBA00004141"/>
    </source>
</evidence>
<evidence type="ECO:0000313" key="10">
    <source>
        <dbReference type="Proteomes" id="UP000339690"/>
    </source>
</evidence>
<evidence type="ECO:0000313" key="9">
    <source>
        <dbReference type="EMBL" id="QGH35820.1"/>
    </source>
</evidence>
<feature type="transmembrane region" description="Helical" evidence="8">
    <location>
        <begin position="122"/>
        <end position="138"/>
    </location>
</feature>